<reference evidence="2" key="2">
    <citation type="submission" date="2021-01" db="EMBL/GenBank/DDBJ databases">
        <authorList>
            <person name="Schikora-Tamarit M.A."/>
        </authorList>
    </citation>
    <scope>NUCLEOTIDE SEQUENCE</scope>
    <source>
        <strain evidence="2">CBS2887</strain>
    </source>
</reference>
<reference evidence="2" key="1">
    <citation type="journal article" date="2021" name="Open Biol.">
        <title>Shared evolutionary footprints suggest mitochondrial oxidative damage underlies multiple complex I losses in fungi.</title>
        <authorList>
            <person name="Schikora-Tamarit M.A."/>
            <person name="Marcet-Houben M."/>
            <person name="Nosek J."/>
            <person name="Gabaldon T."/>
        </authorList>
    </citation>
    <scope>NUCLEOTIDE SEQUENCE</scope>
    <source>
        <strain evidence="2">CBS2887</strain>
    </source>
</reference>
<feature type="compositionally biased region" description="Polar residues" evidence="1">
    <location>
        <begin position="170"/>
        <end position="182"/>
    </location>
</feature>
<feature type="compositionally biased region" description="Polar residues" evidence="1">
    <location>
        <begin position="149"/>
        <end position="162"/>
    </location>
</feature>
<evidence type="ECO:0000313" key="2">
    <source>
        <dbReference type="EMBL" id="KAH3684619.1"/>
    </source>
</evidence>
<feature type="region of interest" description="Disordered" evidence="1">
    <location>
        <begin position="26"/>
        <end position="47"/>
    </location>
</feature>
<feature type="region of interest" description="Disordered" evidence="1">
    <location>
        <begin position="57"/>
        <end position="76"/>
    </location>
</feature>
<sequence>MTQKSPVVDEISMQSNRKAIVQTRISTAPESAKAKSKSKTFPLIGDDGIRSTALSRSVSPYDQHNDTEIAASPVKLNPNQSVQIFSSDEEEQLEDEVPNSETTSKFTTGPKMQHTPILNRSNTKTLNTPEMVPLNIDTRGPLRKGTPMRPTSATSSTFNKSTIGAYGKLNSRSQISESLNNTLEDDEFEEDEDKTGANDTLSSDIPDDLRSPEFRRQEPLKKSTVSLSDINHTENSRTNLSYHTKDLSKEPSGTNSGNVASSPPPKFNLQASKTQKSGTNRSTRSNSPRRTSPLRNILLERSPVTTANVSTATDAETGKDPASLLTTGHLNKVEPLYPTIEPHSKIDHSTKAPELLSDDEELEERNDDFVNQMQRSPSASRTGSDTPEKRLSSDQDEFEPPEDQYENSDPEGEEEDARKHNEQQQENQFESHFSPQRRVMVQNFVNTLNNLDSGELSIPRNKDTVTSNASIQIHEPTEGTSIRDELEEQFESSDDELPSPPIFHEDSFAQISHSRHQRTPPNTKTLLAKTKESIERSNRRKTASLEPAALSMSPAFRSSLVDHPQENIFQSRRRNISGSNKHTANSKPTTSQNPITSQLIEESLHDDVPLDTSSIMKEYDSSNRILESPIATPHPSTSSKRPLESEPVNEPQRKKSRTKVLKLGPYDNWTSHQWSLFKNLYRKYSKQGRNLLVFNNTKYLEMLRIYNDDDLLMKIEFWELCLSEGTVKF</sequence>
<keyword evidence="3" id="KW-1185">Reference proteome</keyword>
<feature type="compositionally biased region" description="Basic and acidic residues" evidence="1">
    <location>
        <begin position="207"/>
        <end position="221"/>
    </location>
</feature>
<feature type="compositionally biased region" description="Low complexity" evidence="1">
    <location>
        <begin position="277"/>
        <end position="296"/>
    </location>
</feature>
<organism evidence="2 3">
    <name type="scientific">Wickerhamomyces pijperi</name>
    <name type="common">Yeast</name>
    <name type="synonym">Pichia pijperi</name>
    <dbReference type="NCBI Taxonomy" id="599730"/>
    <lineage>
        <taxon>Eukaryota</taxon>
        <taxon>Fungi</taxon>
        <taxon>Dikarya</taxon>
        <taxon>Ascomycota</taxon>
        <taxon>Saccharomycotina</taxon>
        <taxon>Saccharomycetes</taxon>
        <taxon>Phaffomycetales</taxon>
        <taxon>Wickerhamomycetaceae</taxon>
        <taxon>Wickerhamomyces</taxon>
    </lineage>
</organism>
<feature type="region of interest" description="Disordered" evidence="1">
    <location>
        <begin position="561"/>
        <end position="594"/>
    </location>
</feature>
<dbReference type="AlphaFoldDB" id="A0A9P8TMY0"/>
<feature type="compositionally biased region" description="Polar residues" evidence="1">
    <location>
        <begin position="424"/>
        <end position="434"/>
    </location>
</feature>
<feature type="compositionally biased region" description="Polar residues" evidence="1">
    <location>
        <begin position="576"/>
        <end position="594"/>
    </location>
</feature>
<gene>
    <name evidence="2" type="ORF">WICPIJ_004407</name>
</gene>
<feature type="compositionally biased region" description="Polar residues" evidence="1">
    <location>
        <begin position="116"/>
        <end position="128"/>
    </location>
</feature>
<feature type="region of interest" description="Disordered" evidence="1">
    <location>
        <begin position="369"/>
        <end position="437"/>
    </location>
</feature>
<evidence type="ECO:0000256" key="1">
    <source>
        <dbReference type="SAM" id="MobiDB-lite"/>
    </source>
</evidence>
<feature type="compositionally biased region" description="Acidic residues" evidence="1">
    <location>
        <begin position="87"/>
        <end position="98"/>
    </location>
</feature>
<feature type="region of interest" description="Disordered" evidence="1">
    <location>
        <begin position="86"/>
        <end position="330"/>
    </location>
</feature>
<feature type="region of interest" description="Disordered" evidence="1">
    <location>
        <begin position="511"/>
        <end position="548"/>
    </location>
</feature>
<feature type="compositionally biased region" description="Polar residues" evidence="1">
    <location>
        <begin position="303"/>
        <end position="314"/>
    </location>
</feature>
<name>A0A9P8TMY0_WICPI</name>
<feature type="region of interest" description="Disordered" evidence="1">
    <location>
        <begin position="451"/>
        <end position="482"/>
    </location>
</feature>
<dbReference type="Proteomes" id="UP000774326">
    <property type="component" value="Unassembled WGS sequence"/>
</dbReference>
<feature type="region of interest" description="Disordered" evidence="1">
    <location>
        <begin position="623"/>
        <end position="657"/>
    </location>
</feature>
<comment type="caution">
    <text evidence="2">The sequence shown here is derived from an EMBL/GenBank/DDBJ whole genome shotgun (WGS) entry which is preliminary data.</text>
</comment>
<feature type="compositionally biased region" description="Polar residues" evidence="1">
    <location>
        <begin position="251"/>
        <end position="261"/>
    </location>
</feature>
<accession>A0A9P8TMY0</accession>
<proteinExistence type="predicted"/>
<evidence type="ECO:0000313" key="3">
    <source>
        <dbReference type="Proteomes" id="UP000774326"/>
    </source>
</evidence>
<dbReference type="EMBL" id="JAEUBG010002398">
    <property type="protein sequence ID" value="KAH3684619.1"/>
    <property type="molecule type" value="Genomic_DNA"/>
</dbReference>
<protein>
    <submittedName>
        <fullName evidence="2">Uncharacterized protein</fullName>
    </submittedName>
</protein>
<feature type="compositionally biased region" description="Polar residues" evidence="1">
    <location>
        <begin position="369"/>
        <end position="385"/>
    </location>
</feature>
<feature type="compositionally biased region" description="Acidic residues" evidence="1">
    <location>
        <begin position="394"/>
        <end position="415"/>
    </location>
</feature>
<feature type="compositionally biased region" description="Acidic residues" evidence="1">
    <location>
        <begin position="183"/>
        <end position="193"/>
    </location>
</feature>